<proteinExistence type="predicted"/>
<feature type="transmembrane region" description="Helical" evidence="1">
    <location>
        <begin position="177"/>
        <end position="198"/>
    </location>
</feature>
<dbReference type="EMBL" id="FMSP01000001">
    <property type="protein sequence ID" value="SCV67149.1"/>
    <property type="molecule type" value="Genomic_DNA"/>
</dbReference>
<keyword evidence="1" id="KW-0812">Transmembrane</keyword>
<evidence type="ECO:0000256" key="1">
    <source>
        <dbReference type="SAM" id="Phobius"/>
    </source>
</evidence>
<dbReference type="AlphaFoldDB" id="A0A238F348"/>
<keyword evidence="1" id="KW-0472">Membrane</keyword>
<organism evidence="2 3">
    <name type="scientific">Microbotryum intermedium</name>
    <dbReference type="NCBI Taxonomy" id="269621"/>
    <lineage>
        <taxon>Eukaryota</taxon>
        <taxon>Fungi</taxon>
        <taxon>Dikarya</taxon>
        <taxon>Basidiomycota</taxon>
        <taxon>Pucciniomycotina</taxon>
        <taxon>Microbotryomycetes</taxon>
        <taxon>Microbotryales</taxon>
        <taxon>Microbotryaceae</taxon>
        <taxon>Microbotryum</taxon>
    </lineage>
</organism>
<dbReference type="Proteomes" id="UP000198372">
    <property type="component" value="Unassembled WGS sequence"/>
</dbReference>
<evidence type="ECO:0000313" key="3">
    <source>
        <dbReference type="Proteomes" id="UP000198372"/>
    </source>
</evidence>
<accession>A0A238F348</accession>
<evidence type="ECO:0000313" key="2">
    <source>
        <dbReference type="EMBL" id="SCV67149.1"/>
    </source>
</evidence>
<name>A0A238F348_9BASI</name>
<keyword evidence="1" id="KW-1133">Transmembrane helix</keyword>
<protein>
    <submittedName>
        <fullName evidence="2">BQ2448_5795 protein</fullName>
    </submittedName>
</protein>
<sequence length="226" mass="24162">MSFERKSNGEAQQSNDYSAVMRHCGHKGYQMFAVIAPPLFLLMSVRKRTFSPRVYLRNVGLTTFVGGTAFGLAAGAGRMSGLDADQINDRAVRILSNRLQTRVDDYGIIGGVLGAVSVPLLRRLESRGADVLMVCILSVASSSSQHRSGPILHAQNPLGDINPQLGTTTIFLKRAPMIWTVSGGAALGVAGGILFHLVKLLQEGEEVKPEAMLAEAKEAVTKGAEN</sequence>
<gene>
    <name evidence="2" type="ORF">BQ2448_5795</name>
</gene>
<dbReference type="OrthoDB" id="2524788at2759"/>
<feature type="transmembrane region" description="Helical" evidence="1">
    <location>
        <begin position="54"/>
        <end position="76"/>
    </location>
</feature>
<reference evidence="3" key="1">
    <citation type="submission" date="2016-09" db="EMBL/GenBank/DDBJ databases">
        <authorList>
            <person name="Jeantristanb JTB J.-T."/>
            <person name="Ricardo R."/>
        </authorList>
    </citation>
    <scope>NUCLEOTIDE SEQUENCE [LARGE SCALE GENOMIC DNA]</scope>
</reference>
<keyword evidence="3" id="KW-1185">Reference proteome</keyword>